<keyword evidence="2" id="KW-1185">Reference proteome</keyword>
<proteinExistence type="predicted"/>
<evidence type="ECO:0000313" key="1">
    <source>
        <dbReference type="EMBL" id="QNB48155.1"/>
    </source>
</evidence>
<sequence length="236" mass="28208">MLLYKKKEVKNLDNILYEKQVTCLYCNLPFKTTKVKQSKLIVKHKDHDFCTHYEGEINPYFYDVNVCPHCGYAFLGNTPELRNSEKEILRKNYIERLNKINLCGPRNMEDAITSYKLALIFSTLLEEQYLMTASLCLRLSWLYRFQNNPQEEERFLANALNAYLSVYEFEDLNHLAMGKATLFYLLAELNGRLKKYEETRKWFSRLFAEKNAEPRVVKMARERWYDYKEQIKEIGI</sequence>
<name>A0A7G6E7V1_THEFR</name>
<dbReference type="KEGG" id="tfr:BR63_18910"/>
<accession>A0A7G6E7V1</accession>
<dbReference type="Proteomes" id="UP000515847">
    <property type="component" value="Chromosome"/>
</dbReference>
<organism evidence="1 2">
    <name type="scientific">Thermanaerosceptrum fracticalcis</name>
    <dbReference type="NCBI Taxonomy" id="1712410"/>
    <lineage>
        <taxon>Bacteria</taxon>
        <taxon>Bacillati</taxon>
        <taxon>Bacillota</taxon>
        <taxon>Clostridia</taxon>
        <taxon>Eubacteriales</taxon>
        <taxon>Peptococcaceae</taxon>
        <taxon>Thermanaerosceptrum</taxon>
    </lineage>
</organism>
<evidence type="ECO:0000313" key="2">
    <source>
        <dbReference type="Proteomes" id="UP000515847"/>
    </source>
</evidence>
<dbReference type="Pfam" id="PF09986">
    <property type="entry name" value="DUF2225"/>
    <property type="match status" value="1"/>
</dbReference>
<dbReference type="InterPro" id="IPR018708">
    <property type="entry name" value="DUF2225"/>
</dbReference>
<reference evidence="1 2" key="1">
    <citation type="journal article" date="2019" name="Front. Microbiol.">
        <title>Thermoanaerosceptrum fracticalcis gen. nov. sp. nov., a Novel Fumarate-Fermenting Microorganism From a Deep Fractured Carbonate Aquifer of the US Great Basin.</title>
        <authorList>
            <person name="Hamilton-Brehm S.D."/>
            <person name="Stewart L.E."/>
            <person name="Zavarin M."/>
            <person name="Caldwell M."/>
            <person name="Lawson P.A."/>
            <person name="Onstott T.C."/>
            <person name="Grzymski J."/>
            <person name="Neveux I."/>
            <person name="Lollar B.S."/>
            <person name="Russell C.E."/>
            <person name="Moser D.P."/>
        </authorList>
    </citation>
    <scope>NUCLEOTIDE SEQUENCE [LARGE SCALE GENOMIC DNA]</scope>
    <source>
        <strain evidence="1 2">DRI-13</strain>
    </source>
</reference>
<dbReference type="EMBL" id="CP045798">
    <property type="protein sequence ID" value="QNB48155.1"/>
    <property type="molecule type" value="Genomic_DNA"/>
</dbReference>
<protein>
    <submittedName>
        <fullName evidence="1">DUF2225 domain-containing protein</fullName>
    </submittedName>
</protein>
<gene>
    <name evidence="1" type="ORF">BR63_18910</name>
</gene>
<dbReference type="AlphaFoldDB" id="A0A7G6E7V1"/>